<keyword evidence="3" id="KW-1185">Reference proteome</keyword>
<name>A0ABN8PGY2_9CNID</name>
<evidence type="ECO:0000256" key="1">
    <source>
        <dbReference type="SAM" id="Coils"/>
    </source>
</evidence>
<accession>A0ABN8PGY2</accession>
<dbReference type="EMBL" id="CALNXK010000071">
    <property type="protein sequence ID" value="CAH3143540.1"/>
    <property type="molecule type" value="Genomic_DNA"/>
</dbReference>
<reference evidence="2 3" key="1">
    <citation type="submission" date="2022-05" db="EMBL/GenBank/DDBJ databases">
        <authorList>
            <consortium name="Genoscope - CEA"/>
            <person name="William W."/>
        </authorList>
    </citation>
    <scope>NUCLEOTIDE SEQUENCE [LARGE SCALE GENOMIC DNA]</scope>
</reference>
<evidence type="ECO:0000313" key="3">
    <source>
        <dbReference type="Proteomes" id="UP001159405"/>
    </source>
</evidence>
<dbReference type="Proteomes" id="UP001159405">
    <property type="component" value="Unassembled WGS sequence"/>
</dbReference>
<organism evidence="2 3">
    <name type="scientific">Porites lobata</name>
    <dbReference type="NCBI Taxonomy" id="104759"/>
    <lineage>
        <taxon>Eukaryota</taxon>
        <taxon>Metazoa</taxon>
        <taxon>Cnidaria</taxon>
        <taxon>Anthozoa</taxon>
        <taxon>Hexacorallia</taxon>
        <taxon>Scleractinia</taxon>
        <taxon>Fungiina</taxon>
        <taxon>Poritidae</taxon>
        <taxon>Porites</taxon>
    </lineage>
</organism>
<keyword evidence="1" id="KW-0175">Coiled coil</keyword>
<gene>
    <name evidence="2" type="ORF">PLOB_00043467</name>
</gene>
<protein>
    <submittedName>
        <fullName evidence="2">Uncharacterized protein</fullName>
    </submittedName>
</protein>
<comment type="caution">
    <text evidence="2">The sequence shown here is derived from an EMBL/GenBank/DDBJ whole genome shotgun (WGS) entry which is preliminary data.</text>
</comment>
<evidence type="ECO:0000313" key="2">
    <source>
        <dbReference type="EMBL" id="CAH3143540.1"/>
    </source>
</evidence>
<proteinExistence type="predicted"/>
<sequence>MADTDKGQCGIVCGCAKKIQALNDEIQQLREVNGKLKEANRKAQEDKMVLESKMNVFGESFYIRGVNSARNPDRSAEKLEYLNALLYLGQMSSDIQTNMYRFVHPSLVCENKSYLFDDIKKDIQKIGDGRLKENAQGRWSGLMKTLNWDDRVHTQKAISLYTTRNKTCHPLVSEERLREALAVWIRVNGRNGVETIKELIETWKTMTN</sequence>
<feature type="coiled-coil region" evidence="1">
    <location>
        <begin position="19"/>
        <end position="53"/>
    </location>
</feature>